<dbReference type="InterPro" id="IPR023120">
    <property type="entry name" value="WHTH_transcript_rep_HrcA_IDD"/>
</dbReference>
<keyword evidence="1 5" id="KW-0678">Repressor</keyword>
<dbReference type="InterPro" id="IPR036388">
    <property type="entry name" value="WH-like_DNA-bd_sf"/>
</dbReference>
<comment type="function">
    <text evidence="5">Negative regulator of class I heat shock genes (grpE-dnaK-dnaJ and groELS operons). Prevents heat-shock induction of these operons.</text>
</comment>
<keyword evidence="4 5" id="KW-0804">Transcription</keyword>
<sequence length="341" mass="38669">MLTPRRIEIFKAIVDEFVQTAEPVGSKTLMEKYQLPYSSATIRNDMMVLEEMGLLEKTHTSSGRVPSTKGYKFYCEHLMEHRVDNQLEVAVRQQLASKPLNLDDAIRESCNILSQMTNLTSGVLGPDASRQRLEHVKLFPISNRSAVAVFITDLGHTENRTFQFDDDLSVEDIQTCCQILNDRLKGTLIKDVVDKMDSIKPILAAHVKRHEMLFQAFVNAFVKFASENVYFSGQNNMLYQPEFADIEKLKELMAMMENPSLWRQIGTTANPELALKMNENAQLVWVNDMAVVTSKFKLGSDEEGQLMVFGPSRMDYDRIVSLLELVSQSIESLYGKGGSHE</sequence>
<reference evidence="7 8" key="1">
    <citation type="submission" date="2018-08" db="EMBL/GenBank/DDBJ databases">
        <title>A genome reference for cultivated species of the human gut microbiota.</title>
        <authorList>
            <person name="Zou Y."/>
            <person name="Xue W."/>
            <person name="Luo G."/>
        </authorList>
    </citation>
    <scope>NUCLEOTIDE SEQUENCE [LARGE SCALE GENOMIC DNA]</scope>
    <source>
        <strain evidence="7 8">AF24-29</strain>
    </source>
</reference>
<dbReference type="Gene3D" id="3.30.450.40">
    <property type="match status" value="1"/>
</dbReference>
<keyword evidence="2 5" id="KW-0805">Transcription regulation</keyword>
<evidence type="ECO:0000256" key="1">
    <source>
        <dbReference type="ARBA" id="ARBA00022491"/>
    </source>
</evidence>
<evidence type="ECO:0000256" key="2">
    <source>
        <dbReference type="ARBA" id="ARBA00023015"/>
    </source>
</evidence>
<gene>
    <name evidence="5 7" type="primary">hrcA</name>
    <name evidence="7" type="ORF">DWY25_03175</name>
</gene>
<dbReference type="InterPro" id="IPR002571">
    <property type="entry name" value="HrcA"/>
</dbReference>
<dbReference type="InterPro" id="IPR036390">
    <property type="entry name" value="WH_DNA-bd_sf"/>
</dbReference>
<dbReference type="NCBIfam" id="TIGR00331">
    <property type="entry name" value="hrcA"/>
    <property type="match status" value="1"/>
</dbReference>
<evidence type="ECO:0000313" key="8">
    <source>
        <dbReference type="Proteomes" id="UP000284178"/>
    </source>
</evidence>
<feature type="domain" description="Heat-inducible transcription repressor HrcA C-terminal" evidence="6">
    <location>
        <begin position="103"/>
        <end position="320"/>
    </location>
</feature>
<dbReference type="SUPFAM" id="SSF46785">
    <property type="entry name" value="Winged helix' DNA-binding domain"/>
    <property type="match status" value="1"/>
</dbReference>
<accession>A0A412G615</accession>
<dbReference type="GO" id="GO:0003677">
    <property type="term" value="F:DNA binding"/>
    <property type="evidence" value="ECO:0007669"/>
    <property type="project" value="InterPro"/>
</dbReference>
<dbReference type="InterPro" id="IPR021153">
    <property type="entry name" value="HrcA_C"/>
</dbReference>
<organism evidence="7 8">
    <name type="scientific">Holdemania filiformis</name>
    <dbReference type="NCBI Taxonomy" id="61171"/>
    <lineage>
        <taxon>Bacteria</taxon>
        <taxon>Bacillati</taxon>
        <taxon>Bacillota</taxon>
        <taxon>Erysipelotrichia</taxon>
        <taxon>Erysipelotrichales</taxon>
        <taxon>Erysipelotrichaceae</taxon>
        <taxon>Holdemania</taxon>
    </lineage>
</organism>
<dbReference type="GO" id="GO:0045892">
    <property type="term" value="P:negative regulation of DNA-templated transcription"/>
    <property type="evidence" value="ECO:0007669"/>
    <property type="project" value="UniProtKB-UniRule"/>
</dbReference>
<dbReference type="Gene3D" id="1.10.10.10">
    <property type="entry name" value="Winged helix-like DNA-binding domain superfamily/Winged helix DNA-binding domain"/>
    <property type="match status" value="1"/>
</dbReference>
<keyword evidence="3 5" id="KW-0346">Stress response</keyword>
<proteinExistence type="inferred from homology"/>
<comment type="caution">
    <text evidence="7">The sequence shown here is derived from an EMBL/GenBank/DDBJ whole genome shotgun (WGS) entry which is preliminary data.</text>
</comment>
<keyword evidence="8" id="KW-1185">Reference proteome</keyword>
<dbReference type="PANTHER" id="PTHR34824:SF1">
    <property type="entry name" value="HEAT-INDUCIBLE TRANSCRIPTION REPRESSOR HRCA"/>
    <property type="match status" value="1"/>
</dbReference>
<evidence type="ECO:0000313" key="7">
    <source>
        <dbReference type="EMBL" id="RGR76371.1"/>
    </source>
</evidence>
<evidence type="ECO:0000256" key="3">
    <source>
        <dbReference type="ARBA" id="ARBA00023016"/>
    </source>
</evidence>
<dbReference type="HAMAP" id="MF_00081">
    <property type="entry name" value="HrcA"/>
    <property type="match status" value="1"/>
</dbReference>
<dbReference type="PANTHER" id="PTHR34824">
    <property type="entry name" value="HEAT-INDUCIBLE TRANSCRIPTION REPRESSOR HRCA"/>
    <property type="match status" value="1"/>
</dbReference>
<dbReference type="GeneID" id="83014411"/>
<dbReference type="PIRSF" id="PIRSF005485">
    <property type="entry name" value="HrcA"/>
    <property type="match status" value="1"/>
</dbReference>
<dbReference type="Pfam" id="PF01628">
    <property type="entry name" value="HrcA"/>
    <property type="match status" value="1"/>
</dbReference>
<dbReference type="SUPFAM" id="SSF55781">
    <property type="entry name" value="GAF domain-like"/>
    <property type="match status" value="1"/>
</dbReference>
<dbReference type="Proteomes" id="UP000284178">
    <property type="component" value="Unassembled WGS sequence"/>
</dbReference>
<dbReference type="Gene3D" id="3.30.390.60">
    <property type="entry name" value="Heat-inducible transcription repressor hrca homolog, domain 3"/>
    <property type="match status" value="1"/>
</dbReference>
<evidence type="ECO:0000256" key="5">
    <source>
        <dbReference type="HAMAP-Rule" id="MF_00081"/>
    </source>
</evidence>
<dbReference type="RefSeq" id="WP_117893549.1">
    <property type="nucleotide sequence ID" value="NZ_CABJCV010000002.1"/>
</dbReference>
<protein>
    <recommendedName>
        <fullName evidence="5">Heat-inducible transcription repressor HrcA</fullName>
    </recommendedName>
</protein>
<dbReference type="AlphaFoldDB" id="A0A412G615"/>
<evidence type="ECO:0000256" key="4">
    <source>
        <dbReference type="ARBA" id="ARBA00023163"/>
    </source>
</evidence>
<evidence type="ECO:0000259" key="6">
    <source>
        <dbReference type="Pfam" id="PF01628"/>
    </source>
</evidence>
<name>A0A412G615_9FIRM</name>
<comment type="similarity">
    <text evidence="5">Belongs to the HrcA family.</text>
</comment>
<dbReference type="InterPro" id="IPR029016">
    <property type="entry name" value="GAF-like_dom_sf"/>
</dbReference>
<dbReference type="EMBL" id="QRUP01000002">
    <property type="protein sequence ID" value="RGR76371.1"/>
    <property type="molecule type" value="Genomic_DNA"/>
</dbReference>